<dbReference type="RefSeq" id="WP_072848139.1">
    <property type="nucleotide sequence ID" value="NZ_FQVI01000001.1"/>
</dbReference>
<dbReference type="PROSITE" id="PS51462">
    <property type="entry name" value="NUDIX"/>
    <property type="match status" value="1"/>
</dbReference>
<dbReference type="GO" id="GO:0004452">
    <property type="term" value="F:isopentenyl-diphosphate delta-isomerase activity"/>
    <property type="evidence" value="ECO:0007669"/>
    <property type="project" value="TreeGrafter"/>
</dbReference>
<dbReference type="InterPro" id="IPR000086">
    <property type="entry name" value="NUDIX_hydrolase_dom"/>
</dbReference>
<dbReference type="PANTHER" id="PTHR10885:SF20">
    <property type="entry name" value="NUDIX HYDROLASE DOMAIN-CONTAINING PROTEIN"/>
    <property type="match status" value="1"/>
</dbReference>
<keyword evidence="3" id="KW-1185">Reference proteome</keyword>
<dbReference type="Gene3D" id="3.90.79.10">
    <property type="entry name" value="Nucleoside Triphosphate Pyrophosphohydrolase"/>
    <property type="match status" value="1"/>
</dbReference>
<dbReference type="OrthoDB" id="9804563at2"/>
<dbReference type="PANTHER" id="PTHR10885">
    <property type="entry name" value="ISOPENTENYL-DIPHOSPHATE DELTA-ISOMERASE"/>
    <property type="match status" value="1"/>
</dbReference>
<evidence type="ECO:0000313" key="3">
    <source>
        <dbReference type="Proteomes" id="UP000184245"/>
    </source>
</evidence>
<dbReference type="STRING" id="1122155.SAMN02745158_00059"/>
<evidence type="ECO:0000259" key="1">
    <source>
        <dbReference type="PROSITE" id="PS51462"/>
    </source>
</evidence>
<keyword evidence="2" id="KW-0413">Isomerase</keyword>
<sequence length="192" mass="22060">MEKLEILQEDGAKTGVVMERYEAHMAGALHGVIRVYVTRIREGHLEFLIQKRSRSKASYPGYYDTACAGHIDAGDCAVQTAVREMKEELGILAQPGDLTYLFCQSNDWLETSGEKAFTDYERDTIFWYQKPVITEKLVLQKEEVESVAWYDAGELEIWAKRKDSHISFTSREFARVLSKINNLLRQAEKKES</sequence>
<dbReference type="EMBL" id="FQVI01000001">
    <property type="protein sequence ID" value="SHE30142.1"/>
    <property type="molecule type" value="Genomic_DNA"/>
</dbReference>
<dbReference type="AlphaFoldDB" id="A0A1M4SDA5"/>
<gene>
    <name evidence="2" type="ORF">SAMN02745158_00059</name>
</gene>
<name>A0A1M4SDA5_9CLOT</name>
<dbReference type="SUPFAM" id="SSF55811">
    <property type="entry name" value="Nudix"/>
    <property type="match status" value="1"/>
</dbReference>
<organism evidence="2 3">
    <name type="scientific">Lactonifactor longoviformis DSM 17459</name>
    <dbReference type="NCBI Taxonomy" id="1122155"/>
    <lineage>
        <taxon>Bacteria</taxon>
        <taxon>Bacillati</taxon>
        <taxon>Bacillota</taxon>
        <taxon>Clostridia</taxon>
        <taxon>Eubacteriales</taxon>
        <taxon>Clostridiaceae</taxon>
        <taxon>Lactonifactor</taxon>
    </lineage>
</organism>
<dbReference type="Pfam" id="PF00293">
    <property type="entry name" value="NUDIX"/>
    <property type="match status" value="1"/>
</dbReference>
<evidence type="ECO:0000313" key="2">
    <source>
        <dbReference type="EMBL" id="SHE30142.1"/>
    </source>
</evidence>
<reference evidence="2 3" key="1">
    <citation type="submission" date="2016-11" db="EMBL/GenBank/DDBJ databases">
        <authorList>
            <person name="Jaros S."/>
            <person name="Januszkiewicz K."/>
            <person name="Wedrychowicz H."/>
        </authorList>
    </citation>
    <scope>NUCLEOTIDE SEQUENCE [LARGE SCALE GENOMIC DNA]</scope>
    <source>
        <strain evidence="2 3">DSM 17459</strain>
    </source>
</reference>
<feature type="domain" description="Nudix hydrolase" evidence="1">
    <location>
        <begin position="28"/>
        <end position="172"/>
    </location>
</feature>
<dbReference type="CDD" id="cd04692">
    <property type="entry name" value="NUDIX_Hydrolase"/>
    <property type="match status" value="1"/>
</dbReference>
<dbReference type="Proteomes" id="UP000184245">
    <property type="component" value="Unassembled WGS sequence"/>
</dbReference>
<dbReference type="GO" id="GO:0009240">
    <property type="term" value="P:isopentenyl diphosphate biosynthetic process"/>
    <property type="evidence" value="ECO:0007669"/>
    <property type="project" value="TreeGrafter"/>
</dbReference>
<dbReference type="InterPro" id="IPR015797">
    <property type="entry name" value="NUDIX_hydrolase-like_dom_sf"/>
</dbReference>
<dbReference type="GO" id="GO:0005737">
    <property type="term" value="C:cytoplasm"/>
    <property type="evidence" value="ECO:0007669"/>
    <property type="project" value="TreeGrafter"/>
</dbReference>
<proteinExistence type="predicted"/>
<accession>A0A1M4SDA5</accession>
<protein>
    <submittedName>
        <fullName evidence="2">Isopentenyldiphosphate isomerase</fullName>
    </submittedName>
</protein>